<protein>
    <submittedName>
        <fullName evidence="2">Uncharacterized protein</fullName>
    </submittedName>
</protein>
<evidence type="ECO:0000313" key="2">
    <source>
        <dbReference type="WBParaSite" id="ACRNAN_scaffold25543.g13055.t1"/>
    </source>
</evidence>
<dbReference type="WBParaSite" id="ACRNAN_scaffold25543.g13055.t1">
    <property type="protein sequence ID" value="ACRNAN_scaffold25543.g13055.t1"/>
    <property type="gene ID" value="ACRNAN_scaffold25543.g13055"/>
</dbReference>
<dbReference type="Proteomes" id="UP000887540">
    <property type="component" value="Unplaced"/>
</dbReference>
<evidence type="ECO:0000313" key="1">
    <source>
        <dbReference type="Proteomes" id="UP000887540"/>
    </source>
</evidence>
<accession>A0A914DIF9</accession>
<organism evidence="1 2">
    <name type="scientific">Acrobeloides nanus</name>
    <dbReference type="NCBI Taxonomy" id="290746"/>
    <lineage>
        <taxon>Eukaryota</taxon>
        <taxon>Metazoa</taxon>
        <taxon>Ecdysozoa</taxon>
        <taxon>Nematoda</taxon>
        <taxon>Chromadorea</taxon>
        <taxon>Rhabditida</taxon>
        <taxon>Tylenchina</taxon>
        <taxon>Cephalobomorpha</taxon>
        <taxon>Cephaloboidea</taxon>
        <taxon>Cephalobidae</taxon>
        <taxon>Acrobeloides</taxon>
    </lineage>
</organism>
<proteinExistence type="predicted"/>
<sequence>MLSDTGPHNAKVGATILTITIRFRCERPSLGNGYKLNTNR</sequence>
<keyword evidence="1" id="KW-1185">Reference proteome</keyword>
<reference evidence="2" key="1">
    <citation type="submission" date="2022-11" db="UniProtKB">
        <authorList>
            <consortium name="WormBaseParasite"/>
        </authorList>
    </citation>
    <scope>IDENTIFICATION</scope>
</reference>
<dbReference type="AlphaFoldDB" id="A0A914DIF9"/>
<name>A0A914DIF9_9BILA</name>